<dbReference type="InterPro" id="IPR049830">
    <property type="entry name" value="HndD"/>
</dbReference>
<dbReference type="SMART" id="SM00929">
    <property type="entry name" value="NADH-G_4Fe-4S_3"/>
    <property type="match status" value="1"/>
</dbReference>
<dbReference type="InterPro" id="IPR004108">
    <property type="entry name" value="Fe_hydrogenase_lsu_C"/>
</dbReference>
<dbReference type="FunFam" id="3.10.20.740:FF:000004">
    <property type="entry name" value="NADH-quinone oxidoreductase"/>
    <property type="match status" value="1"/>
</dbReference>
<dbReference type="PANTHER" id="PTHR11615">
    <property type="entry name" value="NITRATE, FORMATE, IRON DEHYDROGENASE"/>
    <property type="match status" value="1"/>
</dbReference>
<organism evidence="17 18">
    <name type="scientific">Kiritimatiella glycovorans</name>
    <dbReference type="NCBI Taxonomy" id="1307763"/>
    <lineage>
        <taxon>Bacteria</taxon>
        <taxon>Pseudomonadati</taxon>
        <taxon>Kiritimatiellota</taxon>
        <taxon>Kiritimatiellia</taxon>
        <taxon>Kiritimatiellales</taxon>
        <taxon>Kiritimatiellaceae</taxon>
        <taxon>Kiritimatiella</taxon>
    </lineage>
</organism>
<evidence type="ECO:0000256" key="4">
    <source>
        <dbReference type="ARBA" id="ARBA00022485"/>
    </source>
</evidence>
<evidence type="ECO:0000256" key="7">
    <source>
        <dbReference type="ARBA" id="ARBA00022737"/>
    </source>
</evidence>
<keyword evidence="4" id="KW-0004">4Fe-4S</keyword>
<evidence type="ECO:0000313" key="17">
    <source>
        <dbReference type="EMBL" id="AKJ63658.1"/>
    </source>
</evidence>
<reference evidence="17 18" key="2">
    <citation type="journal article" date="2016" name="ISME J.">
        <title>Characterization of the first cultured representative of Verrucomicrobia subdivision 5 indicates the proposal of a novel phylum.</title>
        <authorList>
            <person name="Spring S."/>
            <person name="Bunk B."/>
            <person name="Sproer C."/>
            <person name="Schumann P."/>
            <person name="Rohde M."/>
            <person name="Tindall B.J."/>
            <person name="Klenk H.P."/>
        </authorList>
    </citation>
    <scope>NUCLEOTIDE SEQUENCE [LARGE SCALE GENOMIC DNA]</scope>
    <source>
        <strain evidence="17 18">L21-Fru-AB</strain>
    </source>
</reference>
<dbReference type="InterPro" id="IPR001041">
    <property type="entry name" value="2Fe-2S_ferredoxin-type"/>
</dbReference>
<keyword evidence="7" id="KW-0677">Repeat</keyword>
<evidence type="ECO:0000259" key="14">
    <source>
        <dbReference type="PROSITE" id="PS51085"/>
    </source>
</evidence>
<dbReference type="SMART" id="SM00902">
    <property type="entry name" value="Fe_hyd_SSU"/>
    <property type="match status" value="1"/>
</dbReference>
<evidence type="ECO:0000256" key="2">
    <source>
        <dbReference type="ARBA" id="ARBA00004370"/>
    </source>
</evidence>
<feature type="domain" description="2Fe-2S ferredoxin-type" evidence="14">
    <location>
        <begin position="2"/>
        <end position="80"/>
    </location>
</feature>
<name>A0A0G3EBH7_9BACT</name>
<dbReference type="GO" id="GO:0051539">
    <property type="term" value="F:4 iron, 4 sulfur cluster binding"/>
    <property type="evidence" value="ECO:0007669"/>
    <property type="project" value="UniProtKB-KW"/>
</dbReference>
<dbReference type="PROSITE" id="PS51085">
    <property type="entry name" value="2FE2S_FER_2"/>
    <property type="match status" value="1"/>
</dbReference>
<dbReference type="EC" id="1.12.7.2" evidence="17"/>
<keyword evidence="17" id="KW-0560">Oxidoreductase</keyword>
<dbReference type="SUPFAM" id="SSF54292">
    <property type="entry name" value="2Fe-2S ferredoxin-like"/>
    <property type="match status" value="1"/>
</dbReference>
<dbReference type="Pfam" id="PF02906">
    <property type="entry name" value="Fe_hyd_lg_C"/>
    <property type="match status" value="1"/>
</dbReference>
<dbReference type="NCBIfam" id="NF040763">
    <property type="entry name" value="FeFe_hydrog_A6"/>
    <property type="match status" value="1"/>
</dbReference>
<evidence type="ECO:0000256" key="13">
    <source>
        <dbReference type="ARBA" id="ARBA00034078"/>
    </source>
</evidence>
<dbReference type="Proteomes" id="UP000035268">
    <property type="component" value="Chromosome"/>
</dbReference>
<evidence type="ECO:0000259" key="16">
    <source>
        <dbReference type="PROSITE" id="PS51839"/>
    </source>
</evidence>
<dbReference type="PROSITE" id="PS51839">
    <property type="entry name" value="4FE4S_HC3"/>
    <property type="match status" value="1"/>
</dbReference>
<dbReference type="Gene3D" id="3.30.70.20">
    <property type="match status" value="1"/>
</dbReference>
<dbReference type="Pfam" id="PF02256">
    <property type="entry name" value="Fe_hyd_SSU"/>
    <property type="match status" value="1"/>
</dbReference>
<dbReference type="InterPro" id="IPR017900">
    <property type="entry name" value="4Fe4S_Fe_S_CS"/>
</dbReference>
<evidence type="ECO:0000256" key="6">
    <source>
        <dbReference type="ARBA" id="ARBA00022723"/>
    </source>
</evidence>
<keyword evidence="11" id="KW-0520">NAD</keyword>
<dbReference type="SUPFAM" id="SSF53920">
    <property type="entry name" value="Fe-only hydrogenase"/>
    <property type="match status" value="1"/>
</dbReference>
<dbReference type="GO" id="GO:0016020">
    <property type="term" value="C:membrane"/>
    <property type="evidence" value="ECO:0007669"/>
    <property type="project" value="UniProtKB-SubCell"/>
</dbReference>
<feature type="domain" description="4Fe-4S ferredoxin-type" evidence="15">
    <location>
        <begin position="139"/>
        <end position="168"/>
    </location>
</feature>
<dbReference type="Gene3D" id="3.10.20.740">
    <property type="match status" value="1"/>
</dbReference>
<dbReference type="CDD" id="cd00207">
    <property type="entry name" value="fer2"/>
    <property type="match status" value="1"/>
</dbReference>
<reference evidence="18" key="1">
    <citation type="submission" date="2015-02" db="EMBL/GenBank/DDBJ databases">
        <title>Description and complete genome sequence of the first cultured representative of the subdivision 5 of the Verrucomicrobia phylum.</title>
        <authorList>
            <person name="Spring S."/>
            <person name="Bunk B."/>
            <person name="Sproer C."/>
            <person name="Klenk H.-P."/>
        </authorList>
    </citation>
    <scope>NUCLEOTIDE SEQUENCE [LARGE SCALE GENOMIC DNA]</scope>
    <source>
        <strain evidence="18">L21-Fru-AB</strain>
    </source>
</reference>
<dbReference type="EMBL" id="CP010904">
    <property type="protein sequence ID" value="AKJ63658.1"/>
    <property type="molecule type" value="Genomic_DNA"/>
</dbReference>
<keyword evidence="12" id="KW-0472">Membrane</keyword>
<dbReference type="AlphaFoldDB" id="A0A0G3EBH7"/>
<sequence length="582" mass="64433">MDKYKLEINGIPVEVDPGTTILDAAHQVQVKIPTLCYHPDLPAWAACGICVVKVEGSPKMLRACATPAGPGMKIITHDPEIVKVRRNVLELILSTHPNDCLQCPRNGHCELQRLAAEFGIRDVKFEHRVNEIKPDESTPAIVLNPEKCVLCGRCANVCQYQQNVWALEFLGRGDQTRIAPAADVTLNESPCIKCGQCSAHCPVGAIYEQDETSKVWEALEDPEIYPVVQIAPAVRVAIGEAFGYEPGTLLTRKTYAALRRLGFEAVFDTNFGADLTIMEEATEFAHRLNDGGEMPLITSCCPAWTDYMEKFAPDFIDNFSSAKSPHEMLGVMAKTYYAQKMGIDPSKIFMVSIMPCTAKKYEITRSDEMFASGHQDIDVSLTTRELSRLIKASGIDFVNLPDEDCDSILGDYSGAGTIFGATGGVMEAAVRTAHHLITGKNLPDVNYEPVRGLEGVKEATLEVAGQEIRIAVAHWMCNIDTVLNRVREARERGAPSPYQFIEVMACRGGCVGGGGQPYGATDEIRAKRARGLYRDDESREHRCSHENPFIQTLYKDFLGEPCSEKSHELLHTEYRPRKPYKK</sequence>
<dbReference type="InterPro" id="IPR003149">
    <property type="entry name" value="Fe_hydrogenase_ssu"/>
</dbReference>
<dbReference type="Gene3D" id="4.10.260.20">
    <property type="entry name" value="Iron hydrogenase, small subunit"/>
    <property type="match status" value="1"/>
</dbReference>
<comment type="cofactor">
    <cofactor evidence="13">
        <name>[2Fe-2S] cluster</name>
        <dbReference type="ChEBI" id="CHEBI:190135"/>
    </cofactor>
</comment>
<dbReference type="RefSeq" id="WP_052881068.1">
    <property type="nucleotide sequence ID" value="NZ_CP010904.1"/>
</dbReference>
<comment type="similarity">
    <text evidence="3">Belongs to the complex I 75 kDa subunit family.</text>
</comment>
<dbReference type="InterPro" id="IPR019574">
    <property type="entry name" value="NADH_UbQ_OxRdtase_Gsu_4Fe4S-bd"/>
</dbReference>
<comment type="subcellular location">
    <subcellularLocation>
        <location evidence="2">Membrane</location>
    </subcellularLocation>
</comment>
<dbReference type="InterPro" id="IPR036010">
    <property type="entry name" value="2Fe-2S_ferredoxin-like_sf"/>
</dbReference>
<comment type="cofactor">
    <cofactor evidence="1">
        <name>[4Fe-4S] cluster</name>
        <dbReference type="ChEBI" id="CHEBI:49883"/>
    </cofactor>
</comment>
<evidence type="ECO:0000256" key="1">
    <source>
        <dbReference type="ARBA" id="ARBA00001966"/>
    </source>
</evidence>
<keyword evidence="9" id="KW-0408">Iron</keyword>
<dbReference type="PROSITE" id="PS51379">
    <property type="entry name" value="4FE4S_FER_2"/>
    <property type="match status" value="2"/>
</dbReference>
<keyword evidence="6" id="KW-0479">Metal-binding</keyword>
<evidence type="ECO:0000313" key="18">
    <source>
        <dbReference type="Proteomes" id="UP000035268"/>
    </source>
</evidence>
<dbReference type="PROSITE" id="PS00198">
    <property type="entry name" value="4FE4S_FER_1"/>
    <property type="match status" value="1"/>
</dbReference>
<accession>A0A0G3EBH7</accession>
<dbReference type="Pfam" id="PF13510">
    <property type="entry name" value="Fer2_4"/>
    <property type="match status" value="1"/>
</dbReference>
<dbReference type="Gene3D" id="3.40.50.1780">
    <property type="match status" value="1"/>
</dbReference>
<dbReference type="GO" id="GO:0051537">
    <property type="term" value="F:2 iron, 2 sulfur cluster binding"/>
    <property type="evidence" value="ECO:0007669"/>
    <property type="project" value="UniProtKB-KW"/>
</dbReference>
<dbReference type="InterPro" id="IPR009016">
    <property type="entry name" value="Fe_hydrogenase"/>
</dbReference>
<evidence type="ECO:0000259" key="15">
    <source>
        <dbReference type="PROSITE" id="PS51379"/>
    </source>
</evidence>
<evidence type="ECO:0000256" key="12">
    <source>
        <dbReference type="ARBA" id="ARBA00023136"/>
    </source>
</evidence>
<dbReference type="GO" id="GO:0005506">
    <property type="term" value="F:iron ion binding"/>
    <property type="evidence" value="ECO:0007669"/>
    <property type="project" value="InterPro"/>
</dbReference>
<keyword evidence="18" id="KW-1185">Reference proteome</keyword>
<dbReference type="STRING" id="1307763.L21SP4_00378"/>
<dbReference type="NCBIfam" id="TIGR02512">
    <property type="entry name" value="FeFe_hydrog_A"/>
    <property type="match status" value="1"/>
</dbReference>
<protein>
    <submittedName>
        <fullName evidence="17">Periplasmic [Fe] hydrogenase large subunit</fullName>
        <ecNumber evidence="17">1.12.7.2</ecNumber>
    </submittedName>
</protein>
<dbReference type="Gene3D" id="3.40.950.10">
    <property type="entry name" value="Fe-only Hydrogenase (Larger Subunit), Chain L, domain 3"/>
    <property type="match status" value="1"/>
</dbReference>
<dbReference type="GO" id="GO:0008901">
    <property type="term" value="F:ferredoxin hydrogenase activity"/>
    <property type="evidence" value="ECO:0007669"/>
    <property type="project" value="UniProtKB-EC"/>
</dbReference>
<evidence type="ECO:0000256" key="9">
    <source>
        <dbReference type="ARBA" id="ARBA00023004"/>
    </source>
</evidence>
<keyword evidence="8" id="KW-1278">Translocase</keyword>
<proteinExistence type="inferred from homology"/>
<dbReference type="Pfam" id="PF12838">
    <property type="entry name" value="Fer4_7"/>
    <property type="match status" value="1"/>
</dbReference>
<dbReference type="InterPro" id="IPR050340">
    <property type="entry name" value="Cytosolic_Fe-S_CAF"/>
</dbReference>
<dbReference type="SUPFAM" id="SSF54862">
    <property type="entry name" value="4Fe-4S ferredoxins"/>
    <property type="match status" value="1"/>
</dbReference>
<dbReference type="Pfam" id="PF10588">
    <property type="entry name" value="NADH-G_4Fe-4S_3"/>
    <property type="match status" value="1"/>
</dbReference>
<feature type="domain" description="4Fe-4S His(Cys)3-ligated-type" evidence="16">
    <location>
        <begin position="80"/>
        <end position="119"/>
    </location>
</feature>
<dbReference type="InterPro" id="IPR036991">
    <property type="entry name" value="Fe_hydrogenase_ssu_sf"/>
</dbReference>
<dbReference type="OrthoDB" id="9805142at2"/>
<feature type="domain" description="4Fe-4S ferredoxin-type" evidence="15">
    <location>
        <begin position="182"/>
        <end position="211"/>
    </location>
</feature>
<dbReference type="FunFam" id="3.30.70.20:FF:000035">
    <property type="entry name" value="Iron hydrogenase 1"/>
    <property type="match status" value="1"/>
</dbReference>
<evidence type="ECO:0000256" key="11">
    <source>
        <dbReference type="ARBA" id="ARBA00023027"/>
    </source>
</evidence>
<dbReference type="InterPro" id="IPR013352">
    <property type="entry name" value="Fe_hydrogenase_subset"/>
</dbReference>
<evidence type="ECO:0000256" key="8">
    <source>
        <dbReference type="ARBA" id="ARBA00022967"/>
    </source>
</evidence>
<keyword evidence="10" id="KW-0411">Iron-sulfur</keyword>
<dbReference type="KEGG" id="vbl:L21SP4_00378"/>
<gene>
    <name evidence="17" type="ORF">L21SP4_00378</name>
</gene>
<evidence type="ECO:0000256" key="5">
    <source>
        <dbReference type="ARBA" id="ARBA00022714"/>
    </source>
</evidence>
<evidence type="ECO:0000256" key="10">
    <source>
        <dbReference type="ARBA" id="ARBA00023014"/>
    </source>
</evidence>
<dbReference type="PATRIC" id="fig|1609981.3.peg.399"/>
<keyword evidence="5" id="KW-0001">2Fe-2S</keyword>
<dbReference type="InterPro" id="IPR017896">
    <property type="entry name" value="4Fe4S_Fe-S-bd"/>
</dbReference>
<evidence type="ECO:0000256" key="3">
    <source>
        <dbReference type="ARBA" id="ARBA00005404"/>
    </source>
</evidence>